<dbReference type="GO" id="GO:0008270">
    <property type="term" value="F:zinc ion binding"/>
    <property type="evidence" value="ECO:0007669"/>
    <property type="project" value="UniProtKB-UniRule"/>
</dbReference>
<keyword evidence="14" id="KW-0396">Initiation factor</keyword>
<feature type="region of interest" description="Disordered" evidence="12">
    <location>
        <begin position="1"/>
        <end position="30"/>
    </location>
</feature>
<dbReference type="NCBIfam" id="NF001658">
    <property type="entry name" value="PRK00423.1"/>
    <property type="match status" value="1"/>
</dbReference>
<evidence type="ECO:0000256" key="9">
    <source>
        <dbReference type="ARBA" id="ARBA00053882"/>
    </source>
</evidence>
<keyword evidence="14" id="KW-0648">Protein biosynthesis</keyword>
<evidence type="ECO:0000256" key="2">
    <source>
        <dbReference type="ARBA" id="ARBA00013932"/>
    </source>
</evidence>
<evidence type="ECO:0000256" key="6">
    <source>
        <dbReference type="ARBA" id="ARBA00022833"/>
    </source>
</evidence>
<dbReference type="PROSITE" id="PS00782">
    <property type="entry name" value="TFIIB"/>
    <property type="match status" value="1"/>
</dbReference>
<evidence type="ECO:0000256" key="1">
    <source>
        <dbReference type="ARBA" id="ARBA00010857"/>
    </source>
</evidence>
<dbReference type="InterPro" id="IPR013150">
    <property type="entry name" value="TFIIB_cyclin"/>
</dbReference>
<feature type="binding site" evidence="10">
    <location>
        <position position="55"/>
    </location>
    <ligand>
        <name>Zn(2+)</name>
        <dbReference type="ChEBI" id="CHEBI:29105"/>
    </ligand>
</feature>
<reference evidence="14 15" key="1">
    <citation type="journal article" date="2016" name="Sci. Rep.">
        <title>Metabolic traits of an uncultured archaeal lineage -MSBL1- from brine pools of the Red Sea.</title>
        <authorList>
            <person name="Mwirichia R."/>
            <person name="Alam I."/>
            <person name="Rashid M."/>
            <person name="Vinu M."/>
            <person name="Ba-Alawi W."/>
            <person name="Anthony Kamau A."/>
            <person name="Kamanda Ngugi D."/>
            <person name="Goker M."/>
            <person name="Klenk H.P."/>
            <person name="Bajic V."/>
            <person name="Stingl U."/>
        </authorList>
    </citation>
    <scope>NUCLEOTIDE SEQUENCE [LARGE SCALE GENOMIC DNA]</scope>
    <source>
        <strain evidence="14">SCGC-AAA259I09</strain>
    </source>
</reference>
<dbReference type="InterPro" id="IPR023484">
    <property type="entry name" value="TFIIB_arc"/>
</dbReference>
<dbReference type="GO" id="GO:0097550">
    <property type="term" value="C:transcription preinitiation complex"/>
    <property type="evidence" value="ECO:0007669"/>
    <property type="project" value="TreeGrafter"/>
</dbReference>
<keyword evidence="5 11" id="KW-0863">Zinc-finger</keyword>
<evidence type="ECO:0000313" key="15">
    <source>
        <dbReference type="Proteomes" id="UP000070463"/>
    </source>
</evidence>
<dbReference type="HAMAP" id="MF_00383">
    <property type="entry name" value="TF2B_arch"/>
    <property type="match status" value="1"/>
</dbReference>
<feature type="repeat" description="2" evidence="10">
    <location>
        <begin position="240"/>
        <end position="321"/>
    </location>
</feature>
<dbReference type="Gene3D" id="1.10.472.170">
    <property type="match status" value="1"/>
</dbReference>
<keyword evidence="8 10" id="KW-0804">Transcription</keyword>
<comment type="caution">
    <text evidence="14">The sequence shown here is derived from an EMBL/GenBank/DDBJ whole genome shotgun (WGS) entry which is preliminary data.</text>
</comment>
<evidence type="ECO:0000256" key="8">
    <source>
        <dbReference type="ARBA" id="ARBA00023163"/>
    </source>
</evidence>
<feature type="binding site" evidence="10">
    <location>
        <position position="36"/>
    </location>
    <ligand>
        <name>Zn(2+)</name>
        <dbReference type="ChEBI" id="CHEBI:29105"/>
    </ligand>
</feature>
<evidence type="ECO:0000259" key="13">
    <source>
        <dbReference type="PROSITE" id="PS51134"/>
    </source>
</evidence>
<dbReference type="PRINTS" id="PR00685">
    <property type="entry name" value="TIFACTORIIB"/>
</dbReference>
<dbReference type="InterPro" id="IPR000812">
    <property type="entry name" value="TFIIB"/>
</dbReference>
<evidence type="ECO:0000256" key="5">
    <source>
        <dbReference type="ARBA" id="ARBA00022771"/>
    </source>
</evidence>
<dbReference type="FunFam" id="1.10.472.170:FF:000001">
    <property type="entry name" value="Transcription initiation factor IIB"/>
    <property type="match status" value="1"/>
</dbReference>
<dbReference type="PANTHER" id="PTHR11618">
    <property type="entry name" value="TRANSCRIPTION INITIATION FACTOR IIB-RELATED"/>
    <property type="match status" value="1"/>
</dbReference>
<dbReference type="GO" id="GO:0003743">
    <property type="term" value="F:translation initiation factor activity"/>
    <property type="evidence" value="ECO:0007669"/>
    <property type="project" value="UniProtKB-KW"/>
</dbReference>
<dbReference type="SUPFAM" id="SSF47954">
    <property type="entry name" value="Cyclin-like"/>
    <property type="match status" value="2"/>
</dbReference>
<dbReference type="GO" id="GO:0017025">
    <property type="term" value="F:TBP-class protein binding"/>
    <property type="evidence" value="ECO:0007669"/>
    <property type="project" value="InterPro"/>
</dbReference>
<evidence type="ECO:0000256" key="4">
    <source>
        <dbReference type="ARBA" id="ARBA00022737"/>
    </source>
</evidence>
<organism evidence="14 15">
    <name type="scientific">candidate division MSBL1 archaeon SCGC-AAA259I09</name>
    <dbReference type="NCBI Taxonomy" id="1698267"/>
    <lineage>
        <taxon>Archaea</taxon>
        <taxon>Methanobacteriati</taxon>
        <taxon>Methanobacteriota</taxon>
        <taxon>candidate division MSBL1</taxon>
    </lineage>
</organism>
<evidence type="ECO:0000313" key="14">
    <source>
        <dbReference type="EMBL" id="KXA97661.1"/>
    </source>
</evidence>
<dbReference type="FunFam" id="1.10.472.10:FF:000023">
    <property type="entry name" value="Transcription initiation factor IIB"/>
    <property type="match status" value="1"/>
</dbReference>
<dbReference type="PATRIC" id="fig|1698267.3.peg.965"/>
<keyword evidence="7 10" id="KW-0805">Transcription regulation</keyword>
<keyword evidence="6 10" id="KW-0862">Zinc</keyword>
<dbReference type="SUPFAM" id="SSF57783">
    <property type="entry name" value="Zinc beta-ribbon"/>
    <property type="match status" value="1"/>
</dbReference>
<dbReference type="GO" id="GO:0003700">
    <property type="term" value="F:DNA-binding transcription factor activity"/>
    <property type="evidence" value="ECO:0007669"/>
    <property type="project" value="UniProtKB-UniRule"/>
</dbReference>
<sequence>MKKRCHGEGVMVKSKSKVQDKSSSENETATYNCPACDSTSTFRDYQKSSIVCAKCGRVIQEHIKDRGPEWRAFSQEQREERSRGGAPMTYTIHDKGLSTKIDWRNRDGRGRSLSPERRSQIYRLRKWQRRARVSDSDERNLAYALSEIDRMSSQLGLPEKVCENAAIIYREAVSENLIRGRSIEGVASATLYAGCRKCQVPRTLEEIAETSRVDKKEISRSYRFITRELDIHLKPTNPVSYVSRFGSELDISGKARTKAIEIIKKAQEKKLTSGRGPTGIAAAAIYVACIIVGERRTQRDTADVAKVTEVTVRNRYKELIDVLDLDIDI</sequence>
<feature type="binding site" evidence="10">
    <location>
        <position position="52"/>
    </location>
    <ligand>
        <name>Zn(2+)</name>
        <dbReference type="ChEBI" id="CHEBI:29105"/>
    </ligand>
</feature>
<dbReference type="CDD" id="cd20550">
    <property type="entry name" value="CYCLIN_TFIIB_archaea_like_rpt2"/>
    <property type="match status" value="1"/>
</dbReference>
<accession>A0A133UTV2</accession>
<dbReference type="Pfam" id="PF00382">
    <property type="entry name" value="TFIIB"/>
    <property type="match status" value="2"/>
</dbReference>
<evidence type="ECO:0000256" key="11">
    <source>
        <dbReference type="PROSITE-ProRule" id="PRU00469"/>
    </source>
</evidence>
<feature type="repeat" description="1" evidence="10">
    <location>
        <begin position="146"/>
        <end position="229"/>
    </location>
</feature>
<dbReference type="Proteomes" id="UP000070463">
    <property type="component" value="Unassembled WGS sequence"/>
</dbReference>
<protein>
    <recommendedName>
        <fullName evidence="2 10">Transcription initiation factor IIB</fullName>
        <shortName evidence="10">TFIIB</shortName>
    </recommendedName>
</protein>
<dbReference type="EMBL" id="LHXR01000023">
    <property type="protein sequence ID" value="KXA97661.1"/>
    <property type="molecule type" value="Genomic_DNA"/>
</dbReference>
<dbReference type="CDD" id="cd20549">
    <property type="entry name" value="CYCLIN_TFIIB_archaea_like_rpt1"/>
    <property type="match status" value="1"/>
</dbReference>
<keyword evidence="3 10" id="KW-0479">Metal-binding</keyword>
<dbReference type="PANTHER" id="PTHR11618:SF13">
    <property type="entry name" value="TRANSCRIPTION INITIATION FACTOR IIB"/>
    <property type="match status" value="1"/>
</dbReference>
<evidence type="ECO:0000256" key="12">
    <source>
        <dbReference type="SAM" id="MobiDB-lite"/>
    </source>
</evidence>
<dbReference type="InterPro" id="IPR013137">
    <property type="entry name" value="Znf_TFIIB"/>
</dbReference>
<dbReference type="InterPro" id="IPR036915">
    <property type="entry name" value="Cyclin-like_sf"/>
</dbReference>
<gene>
    <name evidence="10 14" type="primary">tfb</name>
    <name evidence="14" type="ORF">AKJ37_02540</name>
</gene>
<keyword evidence="15" id="KW-1185">Reference proteome</keyword>
<evidence type="ECO:0000256" key="7">
    <source>
        <dbReference type="ARBA" id="ARBA00023015"/>
    </source>
</evidence>
<dbReference type="InterPro" id="IPR023486">
    <property type="entry name" value="TFIIB_CS"/>
</dbReference>
<keyword evidence="4 10" id="KW-0677">Repeat</keyword>
<name>A0A133UTV2_9EURY</name>
<dbReference type="Gene3D" id="1.10.472.10">
    <property type="entry name" value="Cyclin-like"/>
    <property type="match status" value="1"/>
</dbReference>
<evidence type="ECO:0000256" key="3">
    <source>
        <dbReference type="ARBA" id="ARBA00022723"/>
    </source>
</evidence>
<comment type="function">
    <text evidence="9 10">Stabilizes TBP binding to an archaeal box-A promoter. Also responsible for recruiting RNA polymerase II to the pre-initiation complex (DNA-TBP-TFIIB).</text>
</comment>
<dbReference type="SMART" id="SM00385">
    <property type="entry name" value="CYCLIN"/>
    <property type="match status" value="2"/>
</dbReference>
<proteinExistence type="inferred from homology"/>
<dbReference type="AlphaFoldDB" id="A0A133UTV2"/>
<dbReference type="PROSITE" id="PS51134">
    <property type="entry name" value="ZF_TFIIB"/>
    <property type="match status" value="1"/>
</dbReference>
<feature type="binding site" evidence="10">
    <location>
        <position position="33"/>
    </location>
    <ligand>
        <name>Zn(2+)</name>
        <dbReference type="ChEBI" id="CHEBI:29105"/>
    </ligand>
</feature>
<dbReference type="InterPro" id="IPR013763">
    <property type="entry name" value="Cyclin-like_dom"/>
</dbReference>
<evidence type="ECO:0000256" key="10">
    <source>
        <dbReference type="HAMAP-Rule" id="MF_00383"/>
    </source>
</evidence>
<dbReference type="Pfam" id="PF08271">
    <property type="entry name" value="Zn_Ribbon_TF"/>
    <property type="match status" value="1"/>
</dbReference>
<feature type="domain" description="TFIIB-type" evidence="13">
    <location>
        <begin position="29"/>
        <end position="60"/>
    </location>
</feature>
<comment type="similarity">
    <text evidence="1 10">Belongs to the TFIIB family.</text>
</comment>
<dbReference type="GO" id="GO:0070897">
    <property type="term" value="P:transcription preinitiation complex assembly"/>
    <property type="evidence" value="ECO:0007669"/>
    <property type="project" value="InterPro"/>
</dbReference>